<organism evidence="2 3">
    <name type="scientific">Salmonirosea aquatica</name>
    <dbReference type="NCBI Taxonomy" id="2654236"/>
    <lineage>
        <taxon>Bacteria</taxon>
        <taxon>Pseudomonadati</taxon>
        <taxon>Bacteroidota</taxon>
        <taxon>Cytophagia</taxon>
        <taxon>Cytophagales</taxon>
        <taxon>Spirosomataceae</taxon>
        <taxon>Salmonirosea</taxon>
    </lineage>
</organism>
<keyword evidence="3" id="KW-1185">Reference proteome</keyword>
<name>A0A7C9BGJ2_9BACT</name>
<comment type="caution">
    <text evidence="2">The sequence shown here is derived from an EMBL/GenBank/DDBJ whole genome shotgun (WGS) entry which is preliminary data.</text>
</comment>
<dbReference type="RefSeq" id="WP_152766422.1">
    <property type="nucleotide sequence ID" value="NZ_WHLY01000002.1"/>
</dbReference>
<dbReference type="InterPro" id="IPR001387">
    <property type="entry name" value="Cro/C1-type_HTH"/>
</dbReference>
<gene>
    <name evidence="2" type="ORF">GBK04_27705</name>
</gene>
<dbReference type="AlphaFoldDB" id="A0A7C9BGJ2"/>
<evidence type="ECO:0000313" key="2">
    <source>
        <dbReference type="EMBL" id="MPR37018.1"/>
    </source>
</evidence>
<accession>A0A7C9BGJ2</accession>
<dbReference type="SUPFAM" id="SSF47413">
    <property type="entry name" value="lambda repressor-like DNA-binding domains"/>
    <property type="match status" value="1"/>
</dbReference>
<reference evidence="2 3" key="1">
    <citation type="submission" date="2019-10" db="EMBL/GenBank/DDBJ databases">
        <title>Draft Genome Sequence of Cytophagaceae sp. SJW1-29.</title>
        <authorList>
            <person name="Choi A."/>
        </authorList>
    </citation>
    <scope>NUCLEOTIDE SEQUENCE [LARGE SCALE GENOMIC DNA]</scope>
    <source>
        <strain evidence="2 3">SJW1-29</strain>
    </source>
</reference>
<sequence length="152" mass="17337">MIPTTKTTTEHYRNLTNLLGKEYVKGKVESSFDFLLIATQGVNANIIKNFRDGFNLSLEATARMLNTSEPTIYRWTRDNRNLDRNFTIKLFEVADLFLYGSEVFGSQENFFKWLNLPNAALGGMEPQALIEIPEGISKVKDILGRIEYGVYS</sequence>
<dbReference type="InterPro" id="IPR010982">
    <property type="entry name" value="Lambda_DNA-bd_dom_sf"/>
</dbReference>
<evidence type="ECO:0000259" key="1">
    <source>
        <dbReference type="Pfam" id="PF09722"/>
    </source>
</evidence>
<dbReference type="Proteomes" id="UP000479293">
    <property type="component" value="Unassembled WGS sequence"/>
</dbReference>
<dbReference type="GO" id="GO:0003677">
    <property type="term" value="F:DNA binding"/>
    <property type="evidence" value="ECO:0007669"/>
    <property type="project" value="InterPro"/>
</dbReference>
<evidence type="ECO:0000313" key="3">
    <source>
        <dbReference type="Proteomes" id="UP000479293"/>
    </source>
</evidence>
<protein>
    <submittedName>
        <fullName evidence="2">DUF2384 domain-containing protein</fullName>
    </submittedName>
</protein>
<dbReference type="EMBL" id="WHLY01000002">
    <property type="protein sequence ID" value="MPR37018.1"/>
    <property type="molecule type" value="Genomic_DNA"/>
</dbReference>
<proteinExistence type="predicted"/>
<dbReference type="Pfam" id="PF09722">
    <property type="entry name" value="Xre_MbcA_ParS_C"/>
    <property type="match status" value="1"/>
</dbReference>
<dbReference type="CDD" id="cd00093">
    <property type="entry name" value="HTH_XRE"/>
    <property type="match status" value="1"/>
</dbReference>
<dbReference type="InterPro" id="IPR024467">
    <property type="entry name" value="Xre/MbcA/ParS-like_toxin-bd"/>
</dbReference>
<feature type="domain" description="Antitoxin Xre/MbcA/ParS-like toxin-binding" evidence="1">
    <location>
        <begin position="102"/>
        <end position="149"/>
    </location>
</feature>